<dbReference type="KEGG" id="cfk:CFRA_00665"/>
<sequence length="532" mass="57158">MKLTRRVCTWLAAASVAATGIIAPTAGADTFHETYPETPALNPDLPIVHTTHGSDHIKANVLNPRPVCNSGEDYRTVVYKVTDDFSPAGTISATNKSKNTIPLTQNLSKSQTVSLSIKGDRTDETSINLGGSHSQDGSEGSIGIAKTITEQIGGEFSYSLSWEAGQQIGPYDVPAGHTGEATYGFRTINLDGTQQYCRPNGTWSTPTPWRVFAPMKNEVEVKLYKNASDSWMGTADEADEDKTADASTQTEGVDESTQTEDVTDEVAEADADAVATDGNTEVDPEVDTSVADPEVEEGTDAEPEIEPETATDPEGDLPADGETVLDENAAENEAADEEAAEDEAAENEATDEETTEDATDEAAAEDEATENEAKADYDLEPYFTVAAGKSAGFAGLVALRVKNVGDKRYFQDNMATRFRIDVHTAEGPEGVDRLITPGWFNGAYTRDLGFDAEKGVRSFEVTLSNPINSGDTALLANLNFGDGQTKEGRLKNYITVTQTGRIDGDETTSNDQDVDSREHTFDHMGRKNKGIF</sequence>
<evidence type="ECO:0008006" key="5">
    <source>
        <dbReference type="Google" id="ProtNLM"/>
    </source>
</evidence>
<dbReference type="AlphaFoldDB" id="A0A1L7CQF4"/>
<evidence type="ECO:0000313" key="4">
    <source>
        <dbReference type="Proteomes" id="UP000185434"/>
    </source>
</evidence>
<evidence type="ECO:0000313" key="3">
    <source>
        <dbReference type="EMBL" id="APT88051.1"/>
    </source>
</evidence>
<proteinExistence type="predicted"/>
<feature type="signal peptide" evidence="2">
    <location>
        <begin position="1"/>
        <end position="28"/>
    </location>
</feature>
<feature type="region of interest" description="Disordered" evidence="1">
    <location>
        <begin position="502"/>
        <end position="532"/>
    </location>
</feature>
<accession>A0A1L7CQF4</accession>
<evidence type="ECO:0000256" key="1">
    <source>
        <dbReference type="SAM" id="MobiDB-lite"/>
    </source>
</evidence>
<organism evidence="3 4">
    <name type="scientific">Corynebacterium frankenforstense DSM 45800</name>
    <dbReference type="NCBI Taxonomy" id="1437875"/>
    <lineage>
        <taxon>Bacteria</taxon>
        <taxon>Bacillati</taxon>
        <taxon>Actinomycetota</taxon>
        <taxon>Actinomycetes</taxon>
        <taxon>Mycobacteriales</taxon>
        <taxon>Corynebacteriaceae</taxon>
        <taxon>Corynebacterium</taxon>
    </lineage>
</organism>
<feature type="region of interest" description="Disordered" evidence="1">
    <location>
        <begin position="235"/>
        <end position="375"/>
    </location>
</feature>
<dbReference type="EMBL" id="CP009247">
    <property type="protein sequence ID" value="APT88051.1"/>
    <property type="molecule type" value="Genomic_DNA"/>
</dbReference>
<feature type="chain" id="PRO_5012837776" description="Secreted protein" evidence="2">
    <location>
        <begin position="29"/>
        <end position="532"/>
    </location>
</feature>
<reference evidence="3 4" key="1">
    <citation type="submission" date="2014-08" db="EMBL/GenBank/DDBJ databases">
        <title>Complete genome sequence of Corynebacterium frankenforstense ST18(T) (=DSM 45800(T)), isolated from raw cow milk.</title>
        <authorList>
            <person name="Ruckert C."/>
            <person name="Albersmeier A."/>
            <person name="Winkler A."/>
            <person name="Lipski A."/>
            <person name="Kalinowski J."/>
        </authorList>
    </citation>
    <scope>NUCLEOTIDE SEQUENCE [LARGE SCALE GENOMIC DNA]</scope>
    <source>
        <strain evidence="3 4">ST18</strain>
    </source>
</reference>
<keyword evidence="4" id="KW-1185">Reference proteome</keyword>
<dbReference type="Proteomes" id="UP000185434">
    <property type="component" value="Chromosome"/>
</dbReference>
<name>A0A1L7CQF4_9CORY</name>
<keyword evidence="2" id="KW-0732">Signal</keyword>
<feature type="compositionally biased region" description="Basic and acidic residues" evidence="1">
    <location>
        <begin position="514"/>
        <end position="525"/>
    </location>
</feature>
<feature type="compositionally biased region" description="Acidic residues" evidence="1">
    <location>
        <begin position="293"/>
        <end position="370"/>
    </location>
</feature>
<dbReference type="RefSeq" id="WP_075663023.1">
    <property type="nucleotide sequence ID" value="NZ_CP009247.1"/>
</dbReference>
<protein>
    <recommendedName>
        <fullName evidence="5">Secreted protein</fullName>
    </recommendedName>
</protein>
<evidence type="ECO:0000256" key="2">
    <source>
        <dbReference type="SAM" id="SignalP"/>
    </source>
</evidence>
<feature type="compositionally biased region" description="Acidic residues" evidence="1">
    <location>
        <begin position="252"/>
        <end position="271"/>
    </location>
</feature>
<gene>
    <name evidence="3" type="ORF">CFRA_00665</name>
</gene>